<accession>A0A7W7F7N3</accession>
<dbReference type="Gene3D" id="2.170.130.10">
    <property type="entry name" value="TonB-dependent receptor, plug domain"/>
    <property type="match status" value="1"/>
</dbReference>
<evidence type="ECO:0000256" key="5">
    <source>
        <dbReference type="ARBA" id="ARBA00022729"/>
    </source>
</evidence>
<evidence type="ECO:0000256" key="6">
    <source>
        <dbReference type="ARBA" id="ARBA00023077"/>
    </source>
</evidence>
<keyword evidence="15" id="KW-0675">Receptor</keyword>
<dbReference type="InterPro" id="IPR012910">
    <property type="entry name" value="Plug_dom"/>
</dbReference>
<dbReference type="Pfam" id="PF00593">
    <property type="entry name" value="TonB_dep_Rec_b-barrel"/>
    <property type="match status" value="1"/>
</dbReference>
<feature type="chain" id="PRO_5031115579" evidence="12">
    <location>
        <begin position="29"/>
        <end position="941"/>
    </location>
</feature>
<keyword evidence="4 9" id="KW-0812">Transmembrane</keyword>
<feature type="short sequence motif" description="TonB box" evidence="10">
    <location>
        <begin position="112"/>
        <end position="118"/>
    </location>
</feature>
<dbReference type="SUPFAM" id="SSF49452">
    <property type="entry name" value="Starch-binding domain-like"/>
    <property type="match status" value="1"/>
</dbReference>
<keyword evidence="5 12" id="KW-0732">Signal</keyword>
<dbReference type="PANTHER" id="PTHR40980">
    <property type="entry name" value="PLUG DOMAIN-CONTAINING PROTEIN"/>
    <property type="match status" value="1"/>
</dbReference>
<evidence type="ECO:0000313" key="15">
    <source>
        <dbReference type="EMBL" id="MBB4630803.1"/>
    </source>
</evidence>
<feature type="domain" description="TonB-dependent receptor-like beta-barrel" evidence="13">
    <location>
        <begin position="469"/>
        <end position="906"/>
    </location>
</feature>
<comment type="similarity">
    <text evidence="9 11">Belongs to the TonB-dependent receptor family.</text>
</comment>
<dbReference type="Gene3D" id="2.40.170.20">
    <property type="entry name" value="TonB-dependent receptor, beta-barrel domain"/>
    <property type="match status" value="1"/>
</dbReference>
<evidence type="ECO:0000256" key="9">
    <source>
        <dbReference type="PROSITE-ProRule" id="PRU01360"/>
    </source>
</evidence>
<protein>
    <submittedName>
        <fullName evidence="15">TonB-dependent receptor</fullName>
    </submittedName>
</protein>
<evidence type="ECO:0000259" key="14">
    <source>
        <dbReference type="Pfam" id="PF07715"/>
    </source>
</evidence>
<dbReference type="InterPro" id="IPR013784">
    <property type="entry name" value="Carb-bd-like_fold"/>
</dbReference>
<dbReference type="InterPro" id="IPR037066">
    <property type="entry name" value="Plug_dom_sf"/>
</dbReference>
<evidence type="ECO:0000256" key="11">
    <source>
        <dbReference type="RuleBase" id="RU003357"/>
    </source>
</evidence>
<dbReference type="PANTHER" id="PTHR40980:SF4">
    <property type="entry name" value="TONB-DEPENDENT RECEPTOR-LIKE BETA-BARREL DOMAIN-CONTAINING PROTEIN"/>
    <property type="match status" value="1"/>
</dbReference>
<evidence type="ECO:0000256" key="7">
    <source>
        <dbReference type="ARBA" id="ARBA00023136"/>
    </source>
</evidence>
<keyword evidence="7 9" id="KW-0472">Membrane</keyword>
<evidence type="ECO:0000256" key="12">
    <source>
        <dbReference type="SAM" id="SignalP"/>
    </source>
</evidence>
<evidence type="ECO:0000256" key="10">
    <source>
        <dbReference type="PROSITE-ProRule" id="PRU10143"/>
    </source>
</evidence>
<dbReference type="InterPro" id="IPR039426">
    <property type="entry name" value="TonB-dep_rcpt-like"/>
</dbReference>
<dbReference type="InterPro" id="IPR010104">
    <property type="entry name" value="TonB_rcpt_bac"/>
</dbReference>
<dbReference type="SUPFAM" id="SSF56935">
    <property type="entry name" value="Porins"/>
    <property type="match status" value="1"/>
</dbReference>
<keyword evidence="8 9" id="KW-0998">Cell outer membrane</keyword>
<dbReference type="InterPro" id="IPR036942">
    <property type="entry name" value="Beta-barrel_TonB_sf"/>
</dbReference>
<dbReference type="AlphaFoldDB" id="A0A7W7F7N3"/>
<proteinExistence type="inferred from homology"/>
<evidence type="ECO:0000256" key="2">
    <source>
        <dbReference type="ARBA" id="ARBA00022448"/>
    </source>
</evidence>
<feature type="signal peptide" evidence="12">
    <location>
        <begin position="1"/>
        <end position="28"/>
    </location>
</feature>
<keyword evidence="6 10" id="KW-0798">TonB box</keyword>
<dbReference type="EMBL" id="JACHNZ010000002">
    <property type="protein sequence ID" value="MBB4630803.1"/>
    <property type="molecule type" value="Genomic_DNA"/>
</dbReference>
<evidence type="ECO:0000256" key="4">
    <source>
        <dbReference type="ARBA" id="ARBA00022692"/>
    </source>
</evidence>
<evidence type="ECO:0000313" key="16">
    <source>
        <dbReference type="Proteomes" id="UP000566324"/>
    </source>
</evidence>
<keyword evidence="3 9" id="KW-1134">Transmembrane beta strand</keyword>
<evidence type="ECO:0000256" key="3">
    <source>
        <dbReference type="ARBA" id="ARBA00022452"/>
    </source>
</evidence>
<sequence>MSHRIRARRGRIVTALFAVTALSTPAFAGTLVGSVVDASGVRGLQGAEVEIVEIGRVTSAGTDGTFRFADVPSGSYTLRTLYAGADESRTSVSITEDGTTRADIVLGTGDDTILVIGQQANLGSSISRQRAADGVSTVLTRDAVGQFPDQNVAEALRRAPGINVLNDQGEGRFVSVRGLNPNLNSTSINGNRVLATGGDERSAALDVIPSELVESIEIKKTLTPDMDGDTIGGSVEINTTSAFDRKTGFVSLKAEGSYNELQDTLSPKVGLDFSTRLGGNFGISGGISYNKRKFGSDNIEMAGWTEADNGIVYAEELEYRDYDVTRERIGGSLSFDARLGTTTELYLRGVYSRFDDVELRRRLIFGFDGEPSSGTDTSATFDSADDRIEVRRDLKDRQEIQTIKTVSFGGKTETGPWRLTYDAAWSEARQFEDGSVDPVRFRRRFEEPGELGVTIDTSNLQIPAYTINYGAADFLDPTGYNPTLLERTTDEDARDREYSLRGDVARSFALSNGTFEVQTGVKARFRDKKLDFTIDLFDDFDDGFTLADVLGKQTYGLADISPTTDLAKWRAYYNTNGTAGMGRNALESDWVSAAEDYRAKEDILAGYLMGRFDNSVLRVIGGVRVERTKNEFFANRLEVNEDAETLTITPINFTRQYTDWLPSLNVRYAPTRDMVLRAGAFRSVVRPKLGDIAPRFVVEENEDGDREGDFGNPDLKPYRAWNFDVTAEYYFARNAVVQGGVFYKRIDDFIVDAVFEEDDAPYNGVYNGIAFTEGTIPLNGERATVKGFEFAYQQALDFLPGALDGLLVNLNYTYTDAKGRLADGADLAGRSIALPSSSKHTLNAVLGYEKGPVSLRLSGAYRSGYLDEVGGEAEEDRLVKKHFQLDFSAKYQLLKNVQLIGEVVNILDEPYTAYNTFGGRERLYQYEEYGITAKFGVKANF</sequence>
<feature type="domain" description="TonB-dependent receptor plug" evidence="14">
    <location>
        <begin position="130"/>
        <end position="233"/>
    </location>
</feature>
<keyword evidence="16" id="KW-1185">Reference proteome</keyword>
<dbReference type="Pfam" id="PF13620">
    <property type="entry name" value="CarboxypepD_reg"/>
    <property type="match status" value="1"/>
</dbReference>
<dbReference type="GO" id="GO:0030246">
    <property type="term" value="F:carbohydrate binding"/>
    <property type="evidence" value="ECO:0007669"/>
    <property type="project" value="InterPro"/>
</dbReference>
<dbReference type="PROSITE" id="PS00430">
    <property type="entry name" value="TONB_DEPENDENT_REC_1"/>
    <property type="match status" value="1"/>
</dbReference>
<evidence type="ECO:0000256" key="8">
    <source>
        <dbReference type="ARBA" id="ARBA00023237"/>
    </source>
</evidence>
<evidence type="ECO:0000256" key="1">
    <source>
        <dbReference type="ARBA" id="ARBA00004571"/>
    </source>
</evidence>
<dbReference type="CDD" id="cd01347">
    <property type="entry name" value="ligand_gated_channel"/>
    <property type="match status" value="1"/>
</dbReference>
<reference evidence="15 16" key="1">
    <citation type="submission" date="2020-08" db="EMBL/GenBank/DDBJ databases">
        <title>Genomic Encyclopedia of Type Strains, Phase IV (KMG-IV): sequencing the most valuable type-strain genomes for metagenomic binning, comparative biology and taxonomic classification.</title>
        <authorList>
            <person name="Goeker M."/>
        </authorList>
    </citation>
    <scope>NUCLEOTIDE SEQUENCE [LARGE SCALE GENOMIC DNA]</scope>
    <source>
        <strain evidence="15 16">DSM 17328</strain>
    </source>
</reference>
<dbReference type="PROSITE" id="PS52016">
    <property type="entry name" value="TONB_DEPENDENT_REC_3"/>
    <property type="match status" value="1"/>
</dbReference>
<dbReference type="GO" id="GO:0009279">
    <property type="term" value="C:cell outer membrane"/>
    <property type="evidence" value="ECO:0007669"/>
    <property type="project" value="UniProtKB-SubCell"/>
</dbReference>
<dbReference type="Gene3D" id="2.60.40.1120">
    <property type="entry name" value="Carboxypeptidase-like, regulatory domain"/>
    <property type="match status" value="1"/>
</dbReference>
<evidence type="ECO:0000259" key="13">
    <source>
        <dbReference type="Pfam" id="PF00593"/>
    </source>
</evidence>
<name>A0A7W7F7N3_9SPHN</name>
<dbReference type="InterPro" id="IPR000531">
    <property type="entry name" value="Beta-barrel_TonB"/>
</dbReference>
<keyword evidence="2 9" id="KW-0813">Transport</keyword>
<dbReference type="InterPro" id="IPR010916">
    <property type="entry name" value="TonB_box_CS"/>
</dbReference>
<organism evidence="15 16">
    <name type="scientific">Sphingosinicella soli</name>
    <dbReference type="NCBI Taxonomy" id="333708"/>
    <lineage>
        <taxon>Bacteria</taxon>
        <taxon>Pseudomonadati</taxon>
        <taxon>Pseudomonadota</taxon>
        <taxon>Alphaproteobacteria</taxon>
        <taxon>Sphingomonadales</taxon>
        <taxon>Sphingosinicellaceae</taxon>
        <taxon>Sphingosinicella</taxon>
    </lineage>
</organism>
<comment type="subcellular location">
    <subcellularLocation>
        <location evidence="1 9">Cell outer membrane</location>
        <topology evidence="1 9">Multi-pass membrane protein</topology>
    </subcellularLocation>
</comment>
<dbReference type="NCBIfam" id="TIGR01782">
    <property type="entry name" value="TonB-Xanth-Caul"/>
    <property type="match status" value="1"/>
</dbReference>
<dbReference type="Proteomes" id="UP000566324">
    <property type="component" value="Unassembled WGS sequence"/>
</dbReference>
<dbReference type="Pfam" id="PF07715">
    <property type="entry name" value="Plug"/>
    <property type="match status" value="1"/>
</dbReference>
<dbReference type="RefSeq" id="WP_184064317.1">
    <property type="nucleotide sequence ID" value="NZ_JACHNZ010000002.1"/>
</dbReference>
<comment type="caution">
    <text evidence="15">The sequence shown here is derived from an EMBL/GenBank/DDBJ whole genome shotgun (WGS) entry which is preliminary data.</text>
</comment>
<gene>
    <name evidence="15" type="ORF">GGQ98_000406</name>
</gene>